<name>A0AB73HGL8_PEDPE</name>
<dbReference type="Proteomes" id="UP001194632">
    <property type="component" value="Unassembled WGS sequence"/>
</dbReference>
<reference evidence="2" key="1">
    <citation type="submission" date="2020-11" db="EMBL/GenBank/DDBJ databases">
        <title>Antibiotic susceptibility profiles of Pediococcus pentosaceus from various origins and their implications for the safety assessment of strains with food-technology applications.</title>
        <authorList>
            <person name="Shani N."/>
            <person name="Oberhaensli S."/>
            <person name="Arias E."/>
        </authorList>
    </citation>
    <scope>NUCLEOTIDE SEQUENCE</scope>
    <source>
        <strain evidence="2">FAM 24207</strain>
    </source>
</reference>
<protein>
    <recommendedName>
        <fullName evidence="4">Transposase</fullName>
    </recommendedName>
</protein>
<accession>A0AB73HGL8</accession>
<dbReference type="EMBL" id="JADOFP010000008">
    <property type="protein sequence ID" value="MBF7115615.1"/>
    <property type="molecule type" value="Genomic_DNA"/>
</dbReference>
<gene>
    <name evidence="2" type="ORF">ITQ90_09100</name>
</gene>
<proteinExistence type="predicted"/>
<comment type="caution">
    <text evidence="2">The sequence shown here is derived from an EMBL/GenBank/DDBJ whole genome shotgun (WGS) entry which is preliminary data.</text>
</comment>
<dbReference type="AlphaFoldDB" id="A0AB73HGL8"/>
<dbReference type="RefSeq" id="WP_159253837.1">
    <property type="nucleotide sequence ID" value="NZ_JADOFP010000008.1"/>
</dbReference>
<organism evidence="2 3">
    <name type="scientific">Pediococcus pentosaceus</name>
    <dbReference type="NCBI Taxonomy" id="1255"/>
    <lineage>
        <taxon>Bacteria</taxon>
        <taxon>Bacillati</taxon>
        <taxon>Bacillota</taxon>
        <taxon>Bacilli</taxon>
        <taxon>Lactobacillales</taxon>
        <taxon>Lactobacillaceae</taxon>
        <taxon>Pediococcus</taxon>
    </lineage>
</organism>
<evidence type="ECO:0000256" key="1">
    <source>
        <dbReference type="SAM" id="MobiDB-lite"/>
    </source>
</evidence>
<feature type="region of interest" description="Disordered" evidence="1">
    <location>
        <begin position="95"/>
        <end position="114"/>
    </location>
</feature>
<evidence type="ECO:0000313" key="2">
    <source>
        <dbReference type="EMBL" id="MBF7115615.1"/>
    </source>
</evidence>
<sequence length="114" mass="13683">MADAGYGSEPSYTFIESPSKQVLIPYTKYEKEQTRKYKNNQTKIQNWDYDPRIDTYMDQHGIKYYFDSFGIRKDIYRFERKFRYYIAEEAQTPETYNCSTTPKGNPKRISINPN</sequence>
<evidence type="ECO:0000313" key="3">
    <source>
        <dbReference type="Proteomes" id="UP001194632"/>
    </source>
</evidence>
<evidence type="ECO:0008006" key="4">
    <source>
        <dbReference type="Google" id="ProtNLM"/>
    </source>
</evidence>